<proteinExistence type="predicted"/>
<dbReference type="SMART" id="SM01411">
    <property type="entry name" value="Ephrin_rec_like"/>
    <property type="match status" value="4"/>
</dbReference>
<gene>
    <name evidence="5" type="primary">Tnfrsf11a</name>
    <name evidence="5" type="ORF">GTO95_0002922</name>
</gene>
<feature type="disulfide bond" evidence="1">
    <location>
        <begin position="791"/>
        <end position="809"/>
    </location>
</feature>
<dbReference type="Pfam" id="PF00020">
    <property type="entry name" value="TNFR_c6"/>
    <property type="match status" value="3"/>
</dbReference>
<evidence type="ECO:0000313" key="5">
    <source>
        <dbReference type="EMBL" id="MBN3322032.1"/>
    </source>
</evidence>
<dbReference type="PANTHER" id="PTHR46875">
    <property type="entry name" value="TUMOR NECROSIS FACTOR RECEPTOR SUPERFAMILY MEMBER 5"/>
    <property type="match status" value="1"/>
</dbReference>
<feature type="repeat" description="TNFR-Cys" evidence="1">
    <location>
        <begin position="774"/>
        <end position="809"/>
    </location>
</feature>
<feature type="region of interest" description="Disordered" evidence="2">
    <location>
        <begin position="1013"/>
        <end position="1048"/>
    </location>
</feature>
<feature type="disulfide bond" evidence="1">
    <location>
        <begin position="145"/>
        <end position="160"/>
    </location>
</feature>
<feature type="transmembrane region" description="Helical" evidence="3">
    <location>
        <begin position="340"/>
        <end position="364"/>
    </location>
</feature>
<dbReference type="Proteomes" id="UP000736164">
    <property type="component" value="Unassembled WGS sequence"/>
</dbReference>
<comment type="caution">
    <text evidence="1">Lacks conserved residue(s) required for the propagation of feature annotation.</text>
</comment>
<comment type="caution">
    <text evidence="5">The sequence shown here is derived from an EMBL/GenBank/DDBJ whole genome shotgun (WGS) entry which is preliminary data.</text>
</comment>
<keyword evidence="3" id="KW-0812">Transmembrane</keyword>
<dbReference type="GO" id="GO:0035631">
    <property type="term" value="C:CD40 receptor complex"/>
    <property type="evidence" value="ECO:0007669"/>
    <property type="project" value="TreeGrafter"/>
</dbReference>
<feature type="non-terminal residue" evidence="5">
    <location>
        <position position="1109"/>
    </location>
</feature>
<name>A0A8J7NY83_ATRSP</name>
<organism evidence="5 6">
    <name type="scientific">Atractosteus spatula</name>
    <name type="common">Alligator gar</name>
    <name type="synonym">Lepisosteus spatula</name>
    <dbReference type="NCBI Taxonomy" id="7917"/>
    <lineage>
        <taxon>Eukaryota</taxon>
        <taxon>Metazoa</taxon>
        <taxon>Chordata</taxon>
        <taxon>Craniata</taxon>
        <taxon>Vertebrata</taxon>
        <taxon>Euteleostomi</taxon>
        <taxon>Actinopterygii</taxon>
        <taxon>Neopterygii</taxon>
        <taxon>Holostei</taxon>
        <taxon>Semionotiformes</taxon>
        <taxon>Lepisosteidae</taxon>
        <taxon>Atractosteus</taxon>
    </lineage>
</organism>
<dbReference type="AlphaFoldDB" id="A0A8J7NY83"/>
<keyword evidence="1" id="KW-1015">Disulfide bond</keyword>
<dbReference type="SUPFAM" id="SSF57586">
    <property type="entry name" value="TNF receptor-like"/>
    <property type="match status" value="3"/>
</dbReference>
<dbReference type="PROSITE" id="PS00652">
    <property type="entry name" value="TNFR_NGFR_1"/>
    <property type="match status" value="2"/>
</dbReference>
<dbReference type="GO" id="GO:0009897">
    <property type="term" value="C:external side of plasma membrane"/>
    <property type="evidence" value="ECO:0007669"/>
    <property type="project" value="TreeGrafter"/>
</dbReference>
<feature type="repeat" description="TNFR-Cys" evidence="1">
    <location>
        <begin position="144"/>
        <end position="186"/>
    </location>
</feature>
<feature type="transmembrane region" description="Helical" evidence="3">
    <location>
        <begin position="953"/>
        <end position="977"/>
    </location>
</feature>
<feature type="domain" description="TNFR-Cys" evidence="4">
    <location>
        <begin position="774"/>
        <end position="809"/>
    </location>
</feature>
<keyword evidence="3" id="KW-1133">Transmembrane helix</keyword>
<feature type="transmembrane region" description="Helical" evidence="3">
    <location>
        <begin position="750"/>
        <end position="769"/>
    </location>
</feature>
<dbReference type="SMART" id="SM00208">
    <property type="entry name" value="TNFR"/>
    <property type="match status" value="5"/>
</dbReference>
<feature type="domain" description="TNFR-Cys" evidence="4">
    <location>
        <begin position="144"/>
        <end position="186"/>
    </location>
</feature>
<dbReference type="GO" id="GO:0002768">
    <property type="term" value="P:immune response-regulating cell surface receptor signaling pathway"/>
    <property type="evidence" value="ECO:0007669"/>
    <property type="project" value="TreeGrafter"/>
</dbReference>
<dbReference type="InterPro" id="IPR001368">
    <property type="entry name" value="TNFR/NGFR_Cys_rich_reg"/>
</dbReference>
<dbReference type="Gene3D" id="2.10.50.10">
    <property type="entry name" value="Tumor Necrosis Factor Receptor, subunit A, domain 2"/>
    <property type="match status" value="4"/>
</dbReference>
<evidence type="ECO:0000256" key="3">
    <source>
        <dbReference type="SAM" id="Phobius"/>
    </source>
</evidence>
<feature type="region of interest" description="Disordered" evidence="2">
    <location>
        <begin position="533"/>
        <end position="568"/>
    </location>
</feature>
<evidence type="ECO:0000256" key="1">
    <source>
        <dbReference type="PROSITE-ProRule" id="PRU00206"/>
    </source>
</evidence>
<dbReference type="InterPro" id="IPR052135">
    <property type="entry name" value="TNFRSF5"/>
</dbReference>
<feature type="region of interest" description="Disordered" evidence="2">
    <location>
        <begin position="250"/>
        <end position="274"/>
    </location>
</feature>
<keyword evidence="6" id="KW-1185">Reference proteome</keyword>
<accession>A0A8J7NY83</accession>
<feature type="disulfide bond" evidence="1">
    <location>
        <begin position="812"/>
        <end position="827"/>
    </location>
</feature>
<evidence type="ECO:0000259" key="4">
    <source>
        <dbReference type="PROSITE" id="PS50050"/>
    </source>
</evidence>
<feature type="domain" description="TNFR-Cys" evidence="4">
    <location>
        <begin position="811"/>
        <end position="861"/>
    </location>
</feature>
<protein>
    <submittedName>
        <fullName evidence="5">TNR11 factor</fullName>
    </submittedName>
</protein>
<evidence type="ECO:0000256" key="2">
    <source>
        <dbReference type="SAM" id="MobiDB-lite"/>
    </source>
</evidence>
<dbReference type="PANTHER" id="PTHR46875:SF1">
    <property type="entry name" value="TUMOR NECROSIS FACTOR RECEPTOR SUPERFAMILY MEMBER 5"/>
    <property type="match status" value="1"/>
</dbReference>
<sequence length="1109" mass="121191">MVDQTCPRFGFLPLLKLWIQNQNSELTRLADWCQRGRRRPARVGAVIDNQLGVLGHSCGFHAWKKSRLSLSLSHLPSCQEATSDQLQLPQIHTGTEAVVPDKPERPSCRICSRHLHDLLPHRKAPRYAAPEGEKRSYEQDGCVACQDDRYQPKPNHSKTCLKCSVCNKNKGSEEVSPCTRKSNAVCKCLPGFVSRDSNNETCTCEKGYEMEAKEKSCVPCKDGFYSTDGEKCIKWTECGTKQVRVEGSREADVVCGDDPSAPKSSPGTPVPGFSGQSHSTYISAVSASTTPARSATTPRAGAASDFKLGKSSPFLPPASAPALRPPTLTSAVSLPPTTGLMLAFFISSLVLLVIVITTSCKLVIWPCIKKKKKLFINPDGSCRRPVEESGDSSRSSLVPETASSVACAPQAHVKVQNQQLFACVPVRVPFLNSALLVLDRHYREPSQAHASAKESAPSTGVPETASSVACAPQAHVKVQNQQLFACVPVRVPFLNSALLVLDRHYREPSQAHASAKESAPSTGVAQLKRRDEALRSRLPAVPRARHARSAQPRRGIDHNPFGRGRQLTGGSDRHNLRACCSLGVGTEVRDTLPPNPTEQIVSLPPIPRVWNVGEGERKCNTTEWELKHERGGPAQEQLRERPATVPVCRSISLSALLPGQLQGFPGCRRFALEQSVLSCSRKWLGAERPACCPPGGEILRGHCATEQLRKKKTRVNSFIRKTPKHDVTVETTFKESHSGRGCFSAAQMALTLRLSAAACLLLLALQLPLSVELRCSLERQYTHRDRCCDMCPPGHYLKKECSKSEETVCNPCEQGKYSYTWDINKECLSCRVCSQGKCLPWLVSPVEVVVRQCNSTADAVCGCREGYSCTSETCEQCVRTKRCGRGQELRTHGSFEFRYECENCTSGTYSDTEGGPCKPWTECHSIGLQTVSPGNHTHNVKCTSQVVASFPQLLTVLVIVCALFGLIFTVIFTNVCIWRAKFRRQKSLIRSTVTHPLDLGTLLEEPSICPLSEEERGDWPVQENSAKPSLPGKPELERRSENLGGGKRGPVCWQPCPVSRVQSSASRTHQRGSGPVPPPGLVLITGLALTAPSNAVKDTAGETAETHPS</sequence>
<feature type="disulfide bond" evidence="1">
    <location>
        <begin position="788"/>
        <end position="801"/>
    </location>
</feature>
<keyword evidence="3" id="KW-0472">Membrane</keyword>
<feature type="repeat" description="TNFR-Cys" evidence="1">
    <location>
        <begin position="811"/>
        <end position="861"/>
    </location>
</feature>
<feature type="non-terminal residue" evidence="5">
    <location>
        <position position="1"/>
    </location>
</feature>
<dbReference type="EMBL" id="JAAWVO010057916">
    <property type="protein sequence ID" value="MBN3322032.1"/>
    <property type="molecule type" value="Genomic_DNA"/>
</dbReference>
<reference evidence="5" key="1">
    <citation type="journal article" date="2021" name="Cell">
        <title>Tracing the genetic footprints of vertebrate landing in non-teleost ray-finned fishes.</title>
        <authorList>
            <person name="Bi X."/>
            <person name="Wang K."/>
            <person name="Yang L."/>
            <person name="Pan H."/>
            <person name="Jiang H."/>
            <person name="Wei Q."/>
            <person name="Fang M."/>
            <person name="Yu H."/>
            <person name="Zhu C."/>
            <person name="Cai Y."/>
            <person name="He Y."/>
            <person name="Gan X."/>
            <person name="Zeng H."/>
            <person name="Yu D."/>
            <person name="Zhu Y."/>
            <person name="Jiang H."/>
            <person name="Qiu Q."/>
            <person name="Yang H."/>
            <person name="Zhang Y.E."/>
            <person name="Wang W."/>
            <person name="Zhu M."/>
            <person name="He S."/>
            <person name="Zhang G."/>
        </authorList>
    </citation>
    <scope>NUCLEOTIDE SEQUENCE</scope>
    <source>
        <strain evidence="5">Allg_001</strain>
    </source>
</reference>
<dbReference type="PROSITE" id="PS50050">
    <property type="entry name" value="TNFR_NGFR_2"/>
    <property type="match status" value="3"/>
</dbReference>
<evidence type="ECO:0000313" key="6">
    <source>
        <dbReference type="Proteomes" id="UP000736164"/>
    </source>
</evidence>